<organism evidence="1">
    <name type="scientific">Escherichia coli</name>
    <dbReference type="NCBI Taxonomy" id="562"/>
    <lineage>
        <taxon>Bacteria</taxon>
        <taxon>Pseudomonadati</taxon>
        <taxon>Pseudomonadota</taxon>
        <taxon>Gammaproteobacteria</taxon>
        <taxon>Enterobacterales</taxon>
        <taxon>Enterobacteriaceae</taxon>
        <taxon>Escherichia</taxon>
    </lineage>
</organism>
<proteinExistence type="predicted"/>
<evidence type="ECO:0000313" key="1">
    <source>
        <dbReference type="EMBL" id="MHO04138.1"/>
    </source>
</evidence>
<reference evidence="1" key="1">
    <citation type="submission" date="2018-10" db="EMBL/GenBank/DDBJ databases">
        <authorList>
            <consortium name="NARMS: The National Antimicrobial Resistance Monitoring System"/>
        </authorList>
    </citation>
    <scope>NUCLEOTIDE SEQUENCE [LARGE SCALE GENOMIC DNA]</scope>
    <source>
        <strain evidence="1">CVM N17EC0388</strain>
    </source>
</reference>
<dbReference type="EMBL" id="RNRV01000009">
    <property type="protein sequence ID" value="MHO04138.1"/>
    <property type="molecule type" value="Genomic_DNA"/>
</dbReference>
<comment type="caution">
    <text evidence="1">The sequence shown here is derived from an EMBL/GenBank/DDBJ whole genome shotgun (WGS) entry which is preliminary data.</text>
</comment>
<name>A0A2I8SWC3_ECOLX</name>
<protein>
    <submittedName>
        <fullName evidence="1">Uncharacterized protein</fullName>
    </submittedName>
</protein>
<gene>
    <name evidence="1" type="ORF">D9F05_07135</name>
</gene>
<accession>A0A2I8SWC3</accession>
<dbReference type="AlphaFoldDB" id="A0A2I8SWC3"/>
<dbReference type="PROSITE" id="PS51257">
    <property type="entry name" value="PROKAR_LIPOPROTEIN"/>
    <property type="match status" value="1"/>
</dbReference>
<sequence length="93" mass="9884">MRRGAVLLIAASHAQGFGSCPMSRMSKASIALVMVEWLEARGSRNSMACRRIAPPGFRAAPHAANGVMSIRLQSLTPSRLAALRAPLAGIQTR</sequence>